<evidence type="ECO:0000256" key="1">
    <source>
        <dbReference type="PROSITE-ProRule" id="PRU00175"/>
    </source>
</evidence>
<evidence type="ECO:0000256" key="3">
    <source>
        <dbReference type="SAM" id="MobiDB-lite"/>
    </source>
</evidence>
<protein>
    <recommendedName>
        <fullName evidence="4">RING-type domain-containing protein</fullName>
    </recommendedName>
</protein>
<dbReference type="GO" id="GO:0005675">
    <property type="term" value="C:transcription factor TFIIH holo complex"/>
    <property type="evidence" value="ECO:0007669"/>
    <property type="project" value="TreeGrafter"/>
</dbReference>
<feature type="region of interest" description="Disordered" evidence="3">
    <location>
        <begin position="252"/>
        <end position="287"/>
    </location>
</feature>
<sequence>MDDELVCVLCKGAQDEASNITQQKLVVNNKCGHRFHQACAEKELLRRKTFPCPACQVQVRRAGLTEKTLDELEVARDITVRKRITKIFNRSEEDFGGDLRAYNDYLETMEDVIYGLCSGDKGEADRAQATVREYEDRHRGEITKNAARKVDREKVVEEQLAALRQQQESRKHYNQLEEARKQQHARKLKLEAQEVALGERDHVTATMGDGLFLFLDSLTGEGLDGAGGEPGANGNAPAAVPAGMRQMLNIPAPLPQPQSNQDTRRRFASMSVTERRPRMQKAAAAPDRALGAKRNWVEMLGSLF</sequence>
<feature type="domain" description="RING-type" evidence="4">
    <location>
        <begin position="7"/>
        <end position="56"/>
    </location>
</feature>
<dbReference type="Proteomes" id="UP000002630">
    <property type="component" value="Linkage Group LG01"/>
</dbReference>
<dbReference type="InterPro" id="IPR015877">
    <property type="entry name" value="MAT1_centre"/>
</dbReference>
<dbReference type="SMART" id="SM00184">
    <property type="entry name" value="RING"/>
    <property type="match status" value="1"/>
</dbReference>
<organism evidence="5 6">
    <name type="scientific">Ectocarpus siliculosus</name>
    <name type="common">Brown alga</name>
    <name type="synonym">Conferva siliculosa</name>
    <dbReference type="NCBI Taxonomy" id="2880"/>
    <lineage>
        <taxon>Eukaryota</taxon>
        <taxon>Sar</taxon>
        <taxon>Stramenopiles</taxon>
        <taxon>Ochrophyta</taxon>
        <taxon>PX clade</taxon>
        <taxon>Phaeophyceae</taxon>
        <taxon>Ectocarpales</taxon>
        <taxon>Ectocarpaceae</taxon>
        <taxon>Ectocarpus</taxon>
    </lineage>
</organism>
<evidence type="ECO:0000313" key="5">
    <source>
        <dbReference type="EMBL" id="CBN76806.1"/>
    </source>
</evidence>
<dbReference type="eggNOG" id="KOG3800">
    <property type="taxonomic scope" value="Eukaryota"/>
</dbReference>
<dbReference type="InParanoid" id="D8LBU7"/>
<dbReference type="PANTHER" id="PTHR12683">
    <property type="entry name" value="CDK-ACTIVATING KINASE ASSEMBLY FACTOR MAT1"/>
    <property type="match status" value="1"/>
</dbReference>
<dbReference type="GO" id="GO:0006281">
    <property type="term" value="P:DNA repair"/>
    <property type="evidence" value="ECO:0007669"/>
    <property type="project" value="TreeGrafter"/>
</dbReference>
<proteinExistence type="predicted"/>
<dbReference type="Gene3D" id="3.30.40.10">
    <property type="entry name" value="Zinc/RING finger domain, C3HC4 (zinc finger)"/>
    <property type="match status" value="1"/>
</dbReference>
<dbReference type="FunCoup" id="D8LBU7">
    <property type="interactions" value="153"/>
</dbReference>
<dbReference type="GO" id="GO:0006357">
    <property type="term" value="P:regulation of transcription by RNA polymerase II"/>
    <property type="evidence" value="ECO:0007669"/>
    <property type="project" value="TreeGrafter"/>
</dbReference>
<keyword evidence="1" id="KW-0863">Zinc-finger</keyword>
<dbReference type="OMA" id="QGLYYTA"/>
<gene>
    <name evidence="5" type="ORF">Esi_0000_0653</name>
</gene>
<dbReference type="EMBL" id="FN647682">
    <property type="protein sequence ID" value="CBN76806.1"/>
    <property type="molecule type" value="Genomic_DNA"/>
</dbReference>
<reference evidence="5 6" key="1">
    <citation type="journal article" date="2010" name="Nature">
        <title>The Ectocarpus genome and the independent evolution of multicellularity in brown algae.</title>
        <authorList>
            <person name="Cock J.M."/>
            <person name="Sterck L."/>
            <person name="Rouze P."/>
            <person name="Scornet D."/>
            <person name="Allen A.E."/>
            <person name="Amoutzias G."/>
            <person name="Anthouard V."/>
            <person name="Artiguenave F."/>
            <person name="Aury J.M."/>
            <person name="Badger J.H."/>
            <person name="Beszteri B."/>
            <person name="Billiau K."/>
            <person name="Bonnet E."/>
            <person name="Bothwell J.H."/>
            <person name="Bowler C."/>
            <person name="Boyen C."/>
            <person name="Brownlee C."/>
            <person name="Carrano C.J."/>
            <person name="Charrier B."/>
            <person name="Cho G.Y."/>
            <person name="Coelho S.M."/>
            <person name="Collen J."/>
            <person name="Corre E."/>
            <person name="Da Silva C."/>
            <person name="Delage L."/>
            <person name="Delaroque N."/>
            <person name="Dittami S.M."/>
            <person name="Doulbeau S."/>
            <person name="Elias M."/>
            <person name="Farnham G."/>
            <person name="Gachon C.M."/>
            <person name="Gschloessl B."/>
            <person name="Heesch S."/>
            <person name="Jabbari K."/>
            <person name="Jubin C."/>
            <person name="Kawai H."/>
            <person name="Kimura K."/>
            <person name="Kloareg B."/>
            <person name="Kupper F.C."/>
            <person name="Lang D."/>
            <person name="Le Bail A."/>
            <person name="Leblanc C."/>
            <person name="Lerouge P."/>
            <person name="Lohr M."/>
            <person name="Lopez P.J."/>
            <person name="Martens C."/>
            <person name="Maumus F."/>
            <person name="Michel G."/>
            <person name="Miranda-Saavedra D."/>
            <person name="Morales J."/>
            <person name="Moreau H."/>
            <person name="Motomura T."/>
            <person name="Nagasato C."/>
            <person name="Napoli C.A."/>
            <person name="Nelson D.R."/>
            <person name="Nyvall-Collen P."/>
            <person name="Peters A.F."/>
            <person name="Pommier C."/>
            <person name="Potin P."/>
            <person name="Poulain J."/>
            <person name="Quesneville H."/>
            <person name="Read B."/>
            <person name="Rensing S.A."/>
            <person name="Ritter A."/>
            <person name="Rousvoal S."/>
            <person name="Samanta M."/>
            <person name="Samson G."/>
            <person name="Schroeder D.C."/>
            <person name="Segurens B."/>
            <person name="Strittmatter M."/>
            <person name="Tonon T."/>
            <person name="Tregear J.W."/>
            <person name="Valentin K."/>
            <person name="von Dassow P."/>
            <person name="Yamagishi T."/>
            <person name="Van de Peer Y."/>
            <person name="Wincker P."/>
        </authorList>
    </citation>
    <scope>NUCLEOTIDE SEQUENCE [LARGE SCALE GENOMIC DNA]</scope>
    <source>
        <strain evidence="6">Ec32 / CCAP1310/4</strain>
    </source>
</reference>
<dbReference type="PANTHER" id="PTHR12683:SF13">
    <property type="entry name" value="CDK-ACTIVATING KINASE ASSEMBLY FACTOR MAT1"/>
    <property type="match status" value="1"/>
</dbReference>
<keyword evidence="6" id="KW-1185">Reference proteome</keyword>
<dbReference type="AlphaFoldDB" id="D8LBU7"/>
<dbReference type="GO" id="GO:0008270">
    <property type="term" value="F:zinc ion binding"/>
    <property type="evidence" value="ECO:0007669"/>
    <property type="project" value="UniProtKB-KW"/>
</dbReference>
<feature type="coiled-coil region" evidence="2">
    <location>
        <begin position="162"/>
        <end position="193"/>
    </location>
</feature>
<name>D8LBU7_ECTSI</name>
<dbReference type="PROSITE" id="PS50089">
    <property type="entry name" value="ZF_RING_2"/>
    <property type="match status" value="1"/>
</dbReference>
<dbReference type="SUPFAM" id="SSF57850">
    <property type="entry name" value="RING/U-box"/>
    <property type="match status" value="1"/>
</dbReference>
<dbReference type="STRING" id="2880.D8LBU7"/>
<evidence type="ECO:0000313" key="6">
    <source>
        <dbReference type="Proteomes" id="UP000002630"/>
    </source>
</evidence>
<dbReference type="EMBL" id="FN649726">
    <property type="protein sequence ID" value="CBN76806.1"/>
    <property type="molecule type" value="Genomic_DNA"/>
</dbReference>
<keyword evidence="1" id="KW-0862">Zinc</keyword>
<keyword evidence="2" id="KW-0175">Coiled coil</keyword>
<dbReference type="InterPro" id="IPR013083">
    <property type="entry name" value="Znf_RING/FYVE/PHD"/>
</dbReference>
<dbReference type="OrthoDB" id="5963at2759"/>
<evidence type="ECO:0000259" key="4">
    <source>
        <dbReference type="PROSITE" id="PS50089"/>
    </source>
</evidence>
<keyword evidence="1" id="KW-0479">Metal-binding</keyword>
<dbReference type="Pfam" id="PF06391">
    <property type="entry name" value="MAT1"/>
    <property type="match status" value="1"/>
</dbReference>
<accession>D8LBU7</accession>
<evidence type="ECO:0000256" key="2">
    <source>
        <dbReference type="SAM" id="Coils"/>
    </source>
</evidence>
<dbReference type="InterPro" id="IPR001841">
    <property type="entry name" value="Znf_RING"/>
</dbReference>